<dbReference type="Proteomes" id="UP001642409">
    <property type="component" value="Unassembled WGS sequence"/>
</dbReference>
<reference evidence="2 3" key="2">
    <citation type="submission" date="2024-07" db="EMBL/GenBank/DDBJ databases">
        <authorList>
            <person name="Akdeniz Z."/>
        </authorList>
    </citation>
    <scope>NUCLEOTIDE SEQUENCE [LARGE SCALE GENOMIC DNA]</scope>
</reference>
<dbReference type="EMBL" id="CAXDID020000008">
    <property type="protein sequence ID" value="CAL5977708.1"/>
    <property type="molecule type" value="Genomic_DNA"/>
</dbReference>
<accession>A0AA86TJD2</accession>
<name>A0AA86TJD2_9EUKA</name>
<organism evidence="1">
    <name type="scientific">Hexamita inflata</name>
    <dbReference type="NCBI Taxonomy" id="28002"/>
    <lineage>
        <taxon>Eukaryota</taxon>
        <taxon>Metamonada</taxon>
        <taxon>Diplomonadida</taxon>
        <taxon>Hexamitidae</taxon>
        <taxon>Hexamitinae</taxon>
        <taxon>Hexamita</taxon>
    </lineage>
</organism>
<evidence type="ECO:0000313" key="3">
    <source>
        <dbReference type="Proteomes" id="UP001642409"/>
    </source>
</evidence>
<reference evidence="1" key="1">
    <citation type="submission" date="2023-06" db="EMBL/GenBank/DDBJ databases">
        <authorList>
            <person name="Kurt Z."/>
        </authorList>
    </citation>
    <scope>NUCLEOTIDE SEQUENCE</scope>
</reference>
<dbReference type="EMBL" id="CATOUU010000171">
    <property type="protein sequence ID" value="CAI9919225.1"/>
    <property type="molecule type" value="Genomic_DNA"/>
</dbReference>
<gene>
    <name evidence="2" type="ORF">HINF_LOCUS4434</name>
    <name evidence="1" type="ORF">HINF_LOCUS6870</name>
</gene>
<evidence type="ECO:0000313" key="2">
    <source>
        <dbReference type="EMBL" id="CAL5977708.1"/>
    </source>
</evidence>
<proteinExistence type="predicted"/>
<protein>
    <submittedName>
        <fullName evidence="2">Hypothetical_protein</fullName>
    </submittedName>
</protein>
<dbReference type="AlphaFoldDB" id="A0AA86TJD2"/>
<keyword evidence="3" id="KW-1185">Reference proteome</keyword>
<comment type="caution">
    <text evidence="1">The sequence shown here is derived from an EMBL/GenBank/DDBJ whole genome shotgun (WGS) entry which is preliminary data.</text>
</comment>
<evidence type="ECO:0000313" key="1">
    <source>
        <dbReference type="EMBL" id="CAI9919225.1"/>
    </source>
</evidence>
<sequence>MLIQKRFQISLIFGFSVNFEQFYAICRNIKSKYLQVTKVFSFRGQINSFKICQKANLVNIDICVTQFQELQALQVLYIRIFQIYISHSLNFRLYQFGLLQELQVHANDIE</sequence>